<feature type="domain" description="Cupin type-2" evidence="2">
    <location>
        <begin position="49"/>
        <end position="118"/>
    </location>
</feature>
<evidence type="ECO:0000313" key="4">
    <source>
        <dbReference type="Proteomes" id="UP000217895"/>
    </source>
</evidence>
<dbReference type="InterPro" id="IPR014710">
    <property type="entry name" value="RmlC-like_jellyroll"/>
</dbReference>
<dbReference type="CDD" id="cd02224">
    <property type="entry name" value="cupin_SPO2919-like"/>
    <property type="match status" value="1"/>
</dbReference>
<sequence>MSDIPNIINMNDLEWTEEHYSEHYAGWSKRLSSSAMDRKQGHIGVRVDRLRPRTLSCPFHYHVHEDEFCLILSGEATLRYGDRTIVVKAGDAISFPRGERIAHQFYNHTDETVDILMVGENLPYEVCYYPDSDKWLSRSIGKVGKFEGTDYWTDEPDPPTLKSQT</sequence>
<evidence type="ECO:0000259" key="2">
    <source>
        <dbReference type="Pfam" id="PF07883"/>
    </source>
</evidence>
<dbReference type="PANTHER" id="PTHR35848:SF9">
    <property type="entry name" value="SLL1358 PROTEIN"/>
    <property type="match status" value="1"/>
</dbReference>
<geneLocation type="plasmid" evidence="3">
    <name>plasmid2</name>
</geneLocation>
<keyword evidence="4" id="KW-1185">Reference proteome</keyword>
<protein>
    <submittedName>
        <fullName evidence="3">Cupin 2 conserved barrel domain protein</fullName>
    </submittedName>
</protein>
<dbReference type="EMBL" id="AP018205">
    <property type="protein sequence ID" value="BAY59826.1"/>
    <property type="molecule type" value="Genomic_DNA"/>
</dbReference>
<organism evidence="3 4">
    <name type="scientific">Leptolyngbya boryana NIES-2135</name>
    <dbReference type="NCBI Taxonomy" id="1973484"/>
    <lineage>
        <taxon>Bacteria</taxon>
        <taxon>Bacillati</taxon>
        <taxon>Cyanobacteriota</taxon>
        <taxon>Cyanophyceae</taxon>
        <taxon>Leptolyngbyales</taxon>
        <taxon>Leptolyngbyaceae</taxon>
        <taxon>Leptolyngbya group</taxon>
        <taxon>Leptolyngbya</taxon>
    </lineage>
</organism>
<dbReference type="PANTHER" id="PTHR35848">
    <property type="entry name" value="OXALATE-BINDING PROTEIN"/>
    <property type="match status" value="1"/>
</dbReference>
<dbReference type="InterPro" id="IPR011051">
    <property type="entry name" value="RmlC_Cupin_sf"/>
</dbReference>
<dbReference type="InterPro" id="IPR013096">
    <property type="entry name" value="Cupin_2"/>
</dbReference>
<reference evidence="3 4" key="1">
    <citation type="submission" date="2017-06" db="EMBL/GenBank/DDBJ databases">
        <title>Genome sequencing of cyanobaciteial culture collection at National Institute for Environmental Studies (NIES).</title>
        <authorList>
            <person name="Hirose Y."/>
            <person name="Shimura Y."/>
            <person name="Fujisawa T."/>
            <person name="Nakamura Y."/>
            <person name="Kawachi M."/>
        </authorList>
    </citation>
    <scope>NUCLEOTIDE SEQUENCE [LARGE SCALE GENOMIC DNA]</scope>
    <source>
        <strain evidence="3 4">NIES-2135</strain>
        <plasmid evidence="4">Plasmid Plasmid2 dna</plasmid>
    </source>
</reference>
<dbReference type="InterPro" id="IPR051610">
    <property type="entry name" value="GPI/OXD"/>
</dbReference>
<evidence type="ECO:0000313" key="3">
    <source>
        <dbReference type="EMBL" id="BAY59826.1"/>
    </source>
</evidence>
<gene>
    <name evidence="3" type="ORF">NIES2135_67030</name>
</gene>
<dbReference type="Gene3D" id="2.60.120.10">
    <property type="entry name" value="Jelly Rolls"/>
    <property type="match status" value="1"/>
</dbReference>
<evidence type="ECO:0000256" key="1">
    <source>
        <dbReference type="ARBA" id="ARBA00022723"/>
    </source>
</evidence>
<dbReference type="GO" id="GO:0046872">
    <property type="term" value="F:metal ion binding"/>
    <property type="evidence" value="ECO:0007669"/>
    <property type="project" value="UniProtKB-KW"/>
</dbReference>
<dbReference type="AlphaFoldDB" id="A0A1Z4JT03"/>
<dbReference type="Pfam" id="PF07883">
    <property type="entry name" value="Cupin_2"/>
    <property type="match status" value="1"/>
</dbReference>
<dbReference type="Proteomes" id="UP000217895">
    <property type="component" value="Plasmid Plasmid2 dna"/>
</dbReference>
<keyword evidence="3" id="KW-0614">Plasmid</keyword>
<name>A0A1Z4JT03_LEPBY</name>
<proteinExistence type="predicted"/>
<accession>A0A1Z4JT03</accession>
<dbReference type="SUPFAM" id="SSF51182">
    <property type="entry name" value="RmlC-like cupins"/>
    <property type="match status" value="1"/>
</dbReference>
<keyword evidence="1" id="KW-0479">Metal-binding</keyword>